<gene>
    <name evidence="1" type="ORF">BN863_14870</name>
</gene>
<dbReference type="PATRIC" id="fig|1347342.6.peg.1496"/>
<organism evidence="1 2">
    <name type="scientific">Formosa agariphila (strain DSM 15362 / KCTC 12365 / LMG 23005 / KMM 3901 / M-2Alg 35-1)</name>
    <dbReference type="NCBI Taxonomy" id="1347342"/>
    <lineage>
        <taxon>Bacteria</taxon>
        <taxon>Pseudomonadati</taxon>
        <taxon>Bacteroidota</taxon>
        <taxon>Flavobacteriia</taxon>
        <taxon>Flavobacteriales</taxon>
        <taxon>Flavobacteriaceae</taxon>
        <taxon>Formosa</taxon>
    </lineage>
</organism>
<dbReference type="EMBL" id="HG315671">
    <property type="protein sequence ID" value="CDF79199.1"/>
    <property type="molecule type" value="Genomic_DNA"/>
</dbReference>
<accession>T2KMI9</accession>
<proteinExistence type="predicted"/>
<dbReference type="HOGENOM" id="CLU_1553043_0_0_10"/>
<name>T2KMI9_FORAG</name>
<evidence type="ECO:0000313" key="1">
    <source>
        <dbReference type="EMBL" id="CDF79199.1"/>
    </source>
</evidence>
<keyword evidence="2" id="KW-1185">Reference proteome</keyword>
<protein>
    <submittedName>
        <fullName evidence="1">Uncharacterized protein</fullName>
    </submittedName>
</protein>
<dbReference type="Proteomes" id="UP000016160">
    <property type="component" value="Chromosome"/>
</dbReference>
<evidence type="ECO:0000313" key="2">
    <source>
        <dbReference type="Proteomes" id="UP000016160"/>
    </source>
</evidence>
<dbReference type="AlphaFoldDB" id="T2KMI9"/>
<dbReference type="STRING" id="1347342.BN863_14870"/>
<sequence>MFAMLFVYTVHAQTQPKEVIEETKTVTTKVNTGTEIKESTVEYNTRKEQDVKLAEGDKNKINQSRVDAPAQVTETVRVTDNSPFTANNKSMKYELDGKVCQFSMHENGFLISDSASTKPTKVEQSDADETQFVLNDNGKTGIGYFDEEGNFIVQQFDKKTNEIVSKVYTLIK</sequence>
<reference evidence="1 2" key="1">
    <citation type="journal article" date="2013" name="Appl. Environ. Microbiol.">
        <title>The genome of the alga-associated marine flavobacterium Formosa agariphila KMM 3901T reveals a broad potential for degradation of algal polysaccharides.</title>
        <authorList>
            <person name="Mann A.J."/>
            <person name="Hahnke R.L."/>
            <person name="Huang S."/>
            <person name="Werner J."/>
            <person name="Xing P."/>
            <person name="Barbeyron T."/>
            <person name="Huettel B."/>
            <person name="Stueber K."/>
            <person name="Reinhardt R."/>
            <person name="Harder J."/>
            <person name="Gloeckner F.O."/>
            <person name="Amann R.I."/>
            <person name="Teeling H."/>
        </authorList>
    </citation>
    <scope>NUCLEOTIDE SEQUENCE [LARGE SCALE GENOMIC DNA]</scope>
    <source>
        <strain evidence="2">DSM 15362 / KCTC 12365 / LMG 23005 / KMM 3901</strain>
    </source>
</reference>